<dbReference type="InterPro" id="IPR012001">
    <property type="entry name" value="Thiamin_PyroP_enz_TPP-bd_dom"/>
</dbReference>
<protein>
    <recommendedName>
        <fullName evidence="5">Pyruvate decarboxylase</fullName>
        <ecNumber evidence="4">4.1.1.1</ecNumber>
    </recommendedName>
</protein>
<accession>A0A0D2DEB8</accession>
<dbReference type="FunFam" id="3.40.50.970:FF:000024">
    <property type="entry name" value="Pyruvate decarboxylase isozyme"/>
    <property type="match status" value="1"/>
</dbReference>
<dbReference type="RefSeq" id="XP_013321236.1">
    <property type="nucleotide sequence ID" value="XM_013465782.1"/>
</dbReference>
<evidence type="ECO:0000256" key="3">
    <source>
        <dbReference type="ARBA" id="ARBA00007812"/>
    </source>
</evidence>
<comment type="cofactor">
    <cofactor evidence="2">
        <name>thiamine diphosphate</name>
        <dbReference type="ChEBI" id="CHEBI:58937"/>
    </cofactor>
</comment>
<dbReference type="InterPro" id="IPR029035">
    <property type="entry name" value="DHS-like_NAD/FAD-binding_dom"/>
</dbReference>
<feature type="domain" description="Thiamine pyrophosphate enzyme central" evidence="13">
    <location>
        <begin position="198"/>
        <end position="294"/>
    </location>
</feature>
<evidence type="ECO:0000259" key="14">
    <source>
        <dbReference type="Pfam" id="PF02775"/>
    </source>
</evidence>
<dbReference type="GO" id="GO:0030976">
    <property type="term" value="F:thiamine pyrophosphate binding"/>
    <property type="evidence" value="ECO:0007669"/>
    <property type="project" value="InterPro"/>
</dbReference>
<proteinExistence type="inferred from homology"/>
<evidence type="ECO:0000256" key="12">
    <source>
        <dbReference type="RuleBase" id="RU362132"/>
    </source>
</evidence>
<evidence type="ECO:0000256" key="6">
    <source>
        <dbReference type="ARBA" id="ARBA00022723"/>
    </source>
</evidence>
<comment type="catalytic activity">
    <reaction evidence="1">
        <text>a 2-oxocarboxylate + H(+) = an aldehyde + CO2</text>
        <dbReference type="Rhea" id="RHEA:11628"/>
        <dbReference type="ChEBI" id="CHEBI:15378"/>
        <dbReference type="ChEBI" id="CHEBI:16526"/>
        <dbReference type="ChEBI" id="CHEBI:17478"/>
        <dbReference type="ChEBI" id="CHEBI:35179"/>
        <dbReference type="EC" id="4.1.1.1"/>
    </reaction>
</comment>
<dbReference type="GeneID" id="25322760"/>
<evidence type="ECO:0000256" key="10">
    <source>
        <dbReference type="ARBA" id="ARBA00023239"/>
    </source>
</evidence>
<dbReference type="Proteomes" id="UP000054342">
    <property type="component" value="Unassembled WGS sequence"/>
</dbReference>
<dbReference type="GO" id="GO:0005634">
    <property type="term" value="C:nucleus"/>
    <property type="evidence" value="ECO:0007669"/>
    <property type="project" value="TreeGrafter"/>
</dbReference>
<name>A0A0D2DEB8_9EURO</name>
<feature type="binding site" evidence="11">
    <location>
        <position position="468"/>
    </location>
    <ligand>
        <name>Mg(2+)</name>
        <dbReference type="ChEBI" id="CHEBI:18420"/>
    </ligand>
</feature>
<feature type="domain" description="Thiamine pyrophosphate enzyme TPP-binding" evidence="14">
    <location>
        <begin position="395"/>
        <end position="521"/>
    </location>
</feature>
<dbReference type="EMBL" id="KN847317">
    <property type="protein sequence ID" value="KIW60652.1"/>
    <property type="molecule type" value="Genomic_DNA"/>
</dbReference>
<evidence type="ECO:0000256" key="5">
    <source>
        <dbReference type="ARBA" id="ARBA00014422"/>
    </source>
</evidence>
<dbReference type="Pfam" id="PF00205">
    <property type="entry name" value="TPP_enzyme_M"/>
    <property type="match status" value="1"/>
</dbReference>
<dbReference type="Gene3D" id="3.40.50.970">
    <property type="match status" value="2"/>
</dbReference>
<evidence type="ECO:0000256" key="2">
    <source>
        <dbReference type="ARBA" id="ARBA00001964"/>
    </source>
</evidence>
<feature type="binding site" evidence="11">
    <location>
        <position position="470"/>
    </location>
    <ligand>
        <name>Mg(2+)</name>
        <dbReference type="ChEBI" id="CHEBI:18420"/>
    </ligand>
</feature>
<dbReference type="OrthoDB" id="3970464at2759"/>
<keyword evidence="9 12" id="KW-0786">Thiamine pyrophosphate</keyword>
<evidence type="ECO:0000313" key="16">
    <source>
        <dbReference type="EMBL" id="KIW60652.1"/>
    </source>
</evidence>
<evidence type="ECO:0000313" key="17">
    <source>
        <dbReference type="Proteomes" id="UP000054342"/>
    </source>
</evidence>
<dbReference type="PANTHER" id="PTHR43452:SF30">
    <property type="entry name" value="PYRUVATE DECARBOXYLASE ISOZYME 1-RELATED"/>
    <property type="match status" value="1"/>
</dbReference>
<dbReference type="CDD" id="cd07038">
    <property type="entry name" value="TPP_PYR_PDC_IPDC_like"/>
    <property type="match status" value="1"/>
</dbReference>
<sequence length="560" mass="61155">MEVIEYVFRRLYQVGIRSVHGVPGDYILDGLDYLSRAGLEWIGSVNELEAGYAADGYARVKSVSALVTTFGVGELGAISALAGAYAEHVPIIHIVGSPMTGAQAKGKIMHHTLGDGDYGAFRTMSEKVSCFVANIETTAEGERAQVIDHAIRECVIQRRPVYIYIPIDLLMAKIDGASLNKQIDLERPYDQRSGDQAVQAVLSRLYSAKRPAILVDQGAGSFGALRQVREFVTKTGLPTFVTVMGKSNVDESLPNFCGVYQGTSSSPKVKEHFEASDVVLGIGIIPSDYNTGGFTGKSVSVKVKVQGSLTVVEDSQYSGISMSRVLDELTNKIEKKPGWNELAIPSVKDLHVTSTALESSETITHSWLWSHISSWLQSEDVIITETGTSNFGIAMTELPRNTQVIAQWLWGSIGYATGACEGAAVAAKELGMNRTVLFTGDGSFQLTATALSTMLRHGLTPIIFIICNKGFTIERYVHGWEASYNDIMPWKYTHLPEAFGAANDKYQTHQVKTKAQFRHLLQSNEFTKPTRLQLVEVWMPLEDAPDSLKSSGQAIKENAG</sequence>
<comment type="similarity">
    <text evidence="3 12">Belongs to the TPP enzyme family.</text>
</comment>
<keyword evidence="7" id="KW-0210">Decarboxylase</keyword>
<dbReference type="InterPro" id="IPR047213">
    <property type="entry name" value="TPP_PYR_PDC_IPDC-like"/>
</dbReference>
<feature type="domain" description="Thiamine pyrophosphate enzyme N-terminal TPP-binding" evidence="15">
    <location>
        <begin position="1"/>
        <end position="107"/>
    </location>
</feature>
<dbReference type="PANTHER" id="PTHR43452">
    <property type="entry name" value="PYRUVATE DECARBOXYLASE"/>
    <property type="match status" value="1"/>
</dbReference>
<dbReference type="CDD" id="cd02005">
    <property type="entry name" value="TPP_PDC_IPDC"/>
    <property type="match status" value="1"/>
</dbReference>
<keyword evidence="10" id="KW-0456">Lyase</keyword>
<feature type="binding site" evidence="11">
    <location>
        <position position="441"/>
    </location>
    <ligand>
        <name>Mg(2+)</name>
        <dbReference type="ChEBI" id="CHEBI:18420"/>
    </ligand>
</feature>
<dbReference type="Pfam" id="PF02776">
    <property type="entry name" value="TPP_enzyme_N"/>
    <property type="match status" value="1"/>
</dbReference>
<dbReference type="AlphaFoldDB" id="A0A0D2DEB8"/>
<dbReference type="SUPFAM" id="SSF52518">
    <property type="entry name" value="Thiamin diphosphate-binding fold (THDP-binding)"/>
    <property type="match status" value="2"/>
</dbReference>
<dbReference type="Pfam" id="PF02775">
    <property type="entry name" value="TPP_enzyme_C"/>
    <property type="match status" value="1"/>
</dbReference>
<gene>
    <name evidence="16" type="ORF">PV05_00852</name>
</gene>
<dbReference type="HOGENOM" id="CLU_013748_0_2_1"/>
<dbReference type="InterPro" id="IPR011766">
    <property type="entry name" value="TPP_enzyme_TPP-bd"/>
</dbReference>
<comment type="cofactor">
    <cofactor evidence="11">
        <name>Mg(2+)</name>
        <dbReference type="ChEBI" id="CHEBI:18420"/>
    </cofactor>
    <text evidence="11">Binds 1 Mg(2+) per subunit.</text>
</comment>
<dbReference type="EC" id="4.1.1.1" evidence="4"/>
<keyword evidence="8 11" id="KW-0460">Magnesium</keyword>
<reference evidence="16 17" key="1">
    <citation type="submission" date="2015-01" db="EMBL/GenBank/DDBJ databases">
        <title>The Genome Sequence of Exophiala xenobiotica CBS118157.</title>
        <authorList>
            <consortium name="The Broad Institute Genomics Platform"/>
            <person name="Cuomo C."/>
            <person name="de Hoog S."/>
            <person name="Gorbushina A."/>
            <person name="Stielow B."/>
            <person name="Teixiera M."/>
            <person name="Abouelleil A."/>
            <person name="Chapman S.B."/>
            <person name="Priest M."/>
            <person name="Young S.K."/>
            <person name="Wortman J."/>
            <person name="Nusbaum C."/>
            <person name="Birren B."/>
        </authorList>
    </citation>
    <scope>NUCLEOTIDE SEQUENCE [LARGE SCALE GENOMIC DNA]</scope>
    <source>
        <strain evidence="16 17">CBS 118157</strain>
    </source>
</reference>
<evidence type="ECO:0000259" key="15">
    <source>
        <dbReference type="Pfam" id="PF02776"/>
    </source>
</evidence>
<dbReference type="GO" id="GO:0004737">
    <property type="term" value="F:pyruvate decarboxylase activity"/>
    <property type="evidence" value="ECO:0007669"/>
    <property type="project" value="UniProtKB-EC"/>
</dbReference>
<dbReference type="InterPro" id="IPR029061">
    <property type="entry name" value="THDP-binding"/>
</dbReference>
<dbReference type="InterPro" id="IPR012110">
    <property type="entry name" value="PDC/IPDC-like"/>
</dbReference>
<dbReference type="GO" id="GO:0000949">
    <property type="term" value="P:aromatic amino acid family catabolic process to alcohol via Ehrlich pathway"/>
    <property type="evidence" value="ECO:0007669"/>
    <property type="project" value="TreeGrafter"/>
</dbReference>
<dbReference type="SUPFAM" id="SSF52467">
    <property type="entry name" value="DHS-like NAD/FAD-binding domain"/>
    <property type="match status" value="1"/>
</dbReference>
<organism evidence="16 17">
    <name type="scientific">Exophiala xenobiotica</name>
    <dbReference type="NCBI Taxonomy" id="348802"/>
    <lineage>
        <taxon>Eukaryota</taxon>
        <taxon>Fungi</taxon>
        <taxon>Dikarya</taxon>
        <taxon>Ascomycota</taxon>
        <taxon>Pezizomycotina</taxon>
        <taxon>Eurotiomycetes</taxon>
        <taxon>Chaetothyriomycetidae</taxon>
        <taxon>Chaetothyriales</taxon>
        <taxon>Herpotrichiellaceae</taxon>
        <taxon>Exophiala</taxon>
    </lineage>
</organism>
<dbReference type="InterPro" id="IPR012000">
    <property type="entry name" value="Thiamin_PyroP_enz_cen_dom"/>
</dbReference>
<dbReference type="FunFam" id="3.40.50.970:FF:000019">
    <property type="entry name" value="Pyruvate decarboxylase isozyme"/>
    <property type="match status" value="1"/>
</dbReference>
<dbReference type="InterPro" id="IPR047214">
    <property type="entry name" value="TPP_PDC_IPDC"/>
</dbReference>
<dbReference type="GO" id="GO:0000287">
    <property type="term" value="F:magnesium ion binding"/>
    <property type="evidence" value="ECO:0007669"/>
    <property type="project" value="InterPro"/>
</dbReference>
<evidence type="ECO:0000256" key="11">
    <source>
        <dbReference type="PIRSR" id="PIRSR036565-2"/>
    </source>
</evidence>
<keyword evidence="17" id="KW-1185">Reference proteome</keyword>
<evidence type="ECO:0000256" key="1">
    <source>
        <dbReference type="ARBA" id="ARBA00001041"/>
    </source>
</evidence>
<dbReference type="PIRSF" id="PIRSF036565">
    <property type="entry name" value="Pyruvt_ip_decrb"/>
    <property type="match status" value="1"/>
</dbReference>
<keyword evidence="6 11" id="KW-0479">Metal-binding</keyword>
<evidence type="ECO:0000256" key="7">
    <source>
        <dbReference type="ARBA" id="ARBA00022793"/>
    </source>
</evidence>
<evidence type="ECO:0000256" key="4">
    <source>
        <dbReference type="ARBA" id="ARBA00013202"/>
    </source>
</evidence>
<dbReference type="Gene3D" id="3.40.50.1220">
    <property type="entry name" value="TPP-binding domain"/>
    <property type="match status" value="1"/>
</dbReference>
<dbReference type="GO" id="GO:0005829">
    <property type="term" value="C:cytosol"/>
    <property type="evidence" value="ECO:0007669"/>
    <property type="project" value="TreeGrafter"/>
</dbReference>
<evidence type="ECO:0000256" key="8">
    <source>
        <dbReference type="ARBA" id="ARBA00022842"/>
    </source>
</evidence>
<evidence type="ECO:0000256" key="9">
    <source>
        <dbReference type="ARBA" id="ARBA00023052"/>
    </source>
</evidence>
<dbReference type="STRING" id="348802.A0A0D2DEB8"/>
<evidence type="ECO:0000259" key="13">
    <source>
        <dbReference type="Pfam" id="PF00205"/>
    </source>
</evidence>